<evidence type="ECO:0000259" key="1">
    <source>
        <dbReference type="PROSITE" id="PS51186"/>
    </source>
</evidence>
<dbReference type="eggNOG" id="COG1670">
    <property type="taxonomic scope" value="Bacteria"/>
</dbReference>
<dbReference type="SUPFAM" id="SSF55729">
    <property type="entry name" value="Acyl-CoA N-acyltransferases (Nat)"/>
    <property type="match status" value="1"/>
</dbReference>
<dbReference type="AlphaFoldDB" id="D0LNI7"/>
<evidence type="ECO:0000313" key="3">
    <source>
        <dbReference type="Proteomes" id="UP000001880"/>
    </source>
</evidence>
<organism evidence="2 3">
    <name type="scientific">Haliangium ochraceum (strain DSM 14365 / JCM 11303 / SMP-2)</name>
    <dbReference type="NCBI Taxonomy" id="502025"/>
    <lineage>
        <taxon>Bacteria</taxon>
        <taxon>Pseudomonadati</taxon>
        <taxon>Myxococcota</taxon>
        <taxon>Polyangia</taxon>
        <taxon>Haliangiales</taxon>
        <taxon>Kofleriaceae</taxon>
        <taxon>Haliangium</taxon>
    </lineage>
</organism>
<dbReference type="GO" id="GO:0016747">
    <property type="term" value="F:acyltransferase activity, transferring groups other than amino-acyl groups"/>
    <property type="evidence" value="ECO:0007669"/>
    <property type="project" value="InterPro"/>
</dbReference>
<dbReference type="Proteomes" id="UP000001880">
    <property type="component" value="Chromosome"/>
</dbReference>
<dbReference type="PROSITE" id="PS51186">
    <property type="entry name" value="GNAT"/>
    <property type="match status" value="1"/>
</dbReference>
<dbReference type="EMBL" id="CP001804">
    <property type="protein sequence ID" value="ACY16892.1"/>
    <property type="molecule type" value="Genomic_DNA"/>
</dbReference>
<dbReference type="InterPro" id="IPR051531">
    <property type="entry name" value="N-acetyltransferase"/>
</dbReference>
<protein>
    <submittedName>
        <fullName evidence="2">GCN5-related N-acetyltransferase</fullName>
    </submittedName>
</protein>
<gene>
    <name evidence="2" type="ordered locus">Hoch_4398</name>
</gene>
<dbReference type="Pfam" id="PF13302">
    <property type="entry name" value="Acetyltransf_3"/>
    <property type="match status" value="1"/>
</dbReference>
<dbReference type="PANTHER" id="PTHR43792:SF1">
    <property type="entry name" value="N-ACETYLTRANSFERASE DOMAIN-CONTAINING PROTEIN"/>
    <property type="match status" value="1"/>
</dbReference>
<name>D0LNI7_HALO1</name>
<evidence type="ECO:0000313" key="2">
    <source>
        <dbReference type="EMBL" id="ACY16892.1"/>
    </source>
</evidence>
<reference evidence="2 3" key="1">
    <citation type="journal article" date="2010" name="Stand. Genomic Sci.">
        <title>Complete genome sequence of Haliangium ochraceum type strain (SMP-2).</title>
        <authorList>
            <consortium name="US DOE Joint Genome Institute (JGI-PGF)"/>
            <person name="Ivanova N."/>
            <person name="Daum C."/>
            <person name="Lang E."/>
            <person name="Abt B."/>
            <person name="Kopitz M."/>
            <person name="Saunders E."/>
            <person name="Lapidus A."/>
            <person name="Lucas S."/>
            <person name="Glavina Del Rio T."/>
            <person name="Nolan M."/>
            <person name="Tice H."/>
            <person name="Copeland A."/>
            <person name="Cheng J.F."/>
            <person name="Chen F."/>
            <person name="Bruce D."/>
            <person name="Goodwin L."/>
            <person name="Pitluck S."/>
            <person name="Mavromatis K."/>
            <person name="Pati A."/>
            <person name="Mikhailova N."/>
            <person name="Chen A."/>
            <person name="Palaniappan K."/>
            <person name="Land M."/>
            <person name="Hauser L."/>
            <person name="Chang Y.J."/>
            <person name="Jeffries C.D."/>
            <person name="Detter J.C."/>
            <person name="Brettin T."/>
            <person name="Rohde M."/>
            <person name="Goker M."/>
            <person name="Bristow J."/>
            <person name="Markowitz V."/>
            <person name="Eisen J.A."/>
            <person name="Hugenholtz P."/>
            <person name="Kyrpides N.C."/>
            <person name="Klenk H.P."/>
        </authorList>
    </citation>
    <scope>NUCLEOTIDE SEQUENCE [LARGE SCALE GENOMIC DNA]</scope>
    <source>
        <strain evidence="3">DSM 14365 / CIP 107738 / JCM 11303 / AJ 13395 / SMP-2</strain>
    </source>
</reference>
<dbReference type="Gene3D" id="3.40.630.30">
    <property type="match status" value="1"/>
</dbReference>
<keyword evidence="3" id="KW-1185">Reference proteome</keyword>
<dbReference type="KEGG" id="hoh:Hoch_4398"/>
<feature type="domain" description="N-acetyltransferase" evidence="1">
    <location>
        <begin position="11"/>
        <end position="180"/>
    </location>
</feature>
<sequence>MSAAVIESERLRLRCWEPRDRAVLHAHCRDPEVMAYIGPVLDEQQADELLARQHRYLQEHGFCFWAVERKRDGALLGFCGLKPGAPDTPIADDVEIGWRFGREYWGRGYAREAAAASLAWGWRTLDAARIVAITVMQNQRSWRLMERLGMHRVAGGDFDHPAVPDGSPLKRAILYAIDRPDEIPR</sequence>
<dbReference type="RefSeq" id="WP_012829490.1">
    <property type="nucleotide sequence ID" value="NC_013440.1"/>
</dbReference>
<dbReference type="HOGENOM" id="CLU_013985_3_1_7"/>
<dbReference type="InterPro" id="IPR016181">
    <property type="entry name" value="Acyl_CoA_acyltransferase"/>
</dbReference>
<dbReference type="InterPro" id="IPR000182">
    <property type="entry name" value="GNAT_dom"/>
</dbReference>
<dbReference type="PANTHER" id="PTHR43792">
    <property type="entry name" value="GNAT FAMILY, PUTATIVE (AFU_ORTHOLOGUE AFUA_3G00765)-RELATED-RELATED"/>
    <property type="match status" value="1"/>
</dbReference>
<accession>D0LNI7</accession>
<keyword evidence="2" id="KW-0808">Transferase</keyword>
<dbReference type="STRING" id="502025.Hoch_4398"/>
<proteinExistence type="predicted"/>